<reference evidence="1" key="1">
    <citation type="submission" date="2018-05" db="EMBL/GenBank/DDBJ databases">
        <authorList>
            <person name="Lanie J.A."/>
            <person name="Ng W.-L."/>
            <person name="Kazmierczak K.M."/>
            <person name="Andrzejewski T.M."/>
            <person name="Davidsen T.M."/>
            <person name="Wayne K.J."/>
            <person name="Tettelin H."/>
            <person name="Glass J.I."/>
            <person name="Rusch D."/>
            <person name="Podicherti R."/>
            <person name="Tsui H.-C.T."/>
            <person name="Winkler M.E."/>
        </authorList>
    </citation>
    <scope>NUCLEOTIDE SEQUENCE</scope>
</reference>
<accession>A0A382GMY0</accession>
<dbReference type="SUPFAM" id="SSF56349">
    <property type="entry name" value="DNA breaking-rejoining enzymes"/>
    <property type="match status" value="1"/>
</dbReference>
<dbReference type="GO" id="GO:0003677">
    <property type="term" value="F:DNA binding"/>
    <property type="evidence" value="ECO:0007669"/>
    <property type="project" value="InterPro"/>
</dbReference>
<dbReference type="EMBL" id="UINC01056374">
    <property type="protein sequence ID" value="SVB76329.1"/>
    <property type="molecule type" value="Genomic_DNA"/>
</dbReference>
<dbReference type="InterPro" id="IPR011010">
    <property type="entry name" value="DNA_brk_join_enz"/>
</dbReference>
<proteinExistence type="predicted"/>
<protein>
    <submittedName>
        <fullName evidence="1">Uncharacterized protein</fullName>
    </submittedName>
</protein>
<organism evidence="1">
    <name type="scientific">marine metagenome</name>
    <dbReference type="NCBI Taxonomy" id="408172"/>
    <lineage>
        <taxon>unclassified sequences</taxon>
        <taxon>metagenomes</taxon>
        <taxon>ecological metagenomes</taxon>
    </lineage>
</organism>
<sequence length="54" mass="6148">MGHKDIATTMIYAHVNRDKLKLASKAFDEPKICAQRHVRIFAVCKYLFNGGLQV</sequence>
<evidence type="ECO:0000313" key="1">
    <source>
        <dbReference type="EMBL" id="SVB76329.1"/>
    </source>
</evidence>
<name>A0A382GMY0_9ZZZZ</name>
<dbReference type="AlphaFoldDB" id="A0A382GMY0"/>
<gene>
    <name evidence="1" type="ORF">METZ01_LOCUS229183</name>
</gene>